<accession>A0A7I8DJL6</accession>
<keyword evidence="10" id="KW-1185">Reference proteome</keyword>
<feature type="transmembrane region" description="Helical" evidence="7">
    <location>
        <begin position="778"/>
        <end position="800"/>
    </location>
</feature>
<name>A0A7I8DJL6_9FIRM</name>
<feature type="domain" description="ABC3 transporter permease C-terminal" evidence="8">
    <location>
        <begin position="695"/>
        <end position="811"/>
    </location>
</feature>
<keyword evidence="5 7" id="KW-0472">Membrane</keyword>
<feature type="transmembrane region" description="Helical" evidence="7">
    <location>
        <begin position="428"/>
        <end position="450"/>
    </location>
</feature>
<evidence type="ECO:0000256" key="3">
    <source>
        <dbReference type="ARBA" id="ARBA00022692"/>
    </source>
</evidence>
<reference evidence="9 10" key="2">
    <citation type="submission" date="2020-08" db="EMBL/GenBank/DDBJ databases">
        <authorList>
            <person name="Ueki A."/>
            <person name="Tonouchi A."/>
        </authorList>
    </citation>
    <scope>NUCLEOTIDE SEQUENCE [LARGE SCALE GENOMIC DNA]</scope>
    <source>
        <strain evidence="9 10">CTTW</strain>
    </source>
</reference>
<evidence type="ECO:0000256" key="1">
    <source>
        <dbReference type="ARBA" id="ARBA00004651"/>
    </source>
</evidence>
<evidence type="ECO:0000259" key="8">
    <source>
        <dbReference type="Pfam" id="PF02687"/>
    </source>
</evidence>
<evidence type="ECO:0000256" key="5">
    <source>
        <dbReference type="ARBA" id="ARBA00023136"/>
    </source>
</evidence>
<dbReference type="PANTHER" id="PTHR30572">
    <property type="entry name" value="MEMBRANE COMPONENT OF TRANSPORTER-RELATED"/>
    <property type="match status" value="1"/>
</dbReference>
<dbReference type="InterPro" id="IPR003838">
    <property type="entry name" value="ABC3_permease_C"/>
</dbReference>
<keyword evidence="2" id="KW-1003">Cell membrane</keyword>
<evidence type="ECO:0000256" key="6">
    <source>
        <dbReference type="ARBA" id="ARBA00038076"/>
    </source>
</evidence>
<dbReference type="AlphaFoldDB" id="A0A7I8DJL6"/>
<comment type="similarity">
    <text evidence="6">Belongs to the ABC-4 integral membrane protein family.</text>
</comment>
<dbReference type="KEGG" id="acht:bsdcttw_16600"/>
<dbReference type="RefSeq" id="WP_185258938.1">
    <property type="nucleotide sequence ID" value="NZ_AP023368.1"/>
</dbReference>
<evidence type="ECO:0000256" key="4">
    <source>
        <dbReference type="ARBA" id="ARBA00022989"/>
    </source>
</evidence>
<evidence type="ECO:0000256" key="2">
    <source>
        <dbReference type="ARBA" id="ARBA00022475"/>
    </source>
</evidence>
<feature type="transmembrane region" description="Helical" evidence="7">
    <location>
        <begin position="261"/>
        <end position="283"/>
    </location>
</feature>
<feature type="transmembrane region" description="Helical" evidence="7">
    <location>
        <begin position="687"/>
        <end position="710"/>
    </location>
</feature>
<evidence type="ECO:0000313" key="9">
    <source>
        <dbReference type="EMBL" id="BCJ98619.1"/>
    </source>
</evidence>
<dbReference type="PANTHER" id="PTHR30572:SF4">
    <property type="entry name" value="ABC TRANSPORTER PERMEASE YTRF"/>
    <property type="match status" value="1"/>
</dbReference>
<comment type="subcellular location">
    <subcellularLocation>
        <location evidence="1">Cell membrane</location>
        <topology evidence="1">Multi-pass membrane protein</topology>
    </subcellularLocation>
</comment>
<dbReference type="Proteomes" id="UP000515703">
    <property type="component" value="Chromosome"/>
</dbReference>
<proteinExistence type="inferred from homology"/>
<feature type="domain" description="ABC3 transporter permease C-terminal" evidence="8">
    <location>
        <begin position="266"/>
        <end position="387"/>
    </location>
</feature>
<sequence length="820" mass="91833">MRNNNIAIVRKITKRTLSSDKRRNFFIIAAITLTTFMIASVFSIGVSYYDSINMHEKRMQGSISQMAFSNPTSEQLEKIYSLDYVKTIGLGAYVAQTKDIPKLDELNIAYVDKTQWKKIFSPTFTNIIGHYAEQENEIMLSRYILNAMGINEPKIGMKIPISFIINGTNEVKTETFTLSCIYTEYAHSRQNGFVAIYSSYAFAKKYDKISTNSTMVNIIFKDSKNINKNIERLKNDLAFTNNQNYTESPAFTNTYGNITNYIALLVIILFLMFTGYLLIYNVMYISISKDVRFYGMLKTLGTTPRQIRHIVIGQILRLCVIGLPVGCIASVAISMLIVPAVISNSGIDTGSVVSFSPIIYIGAVVFSVLTALFGAAAPAKKAANISPVEALKFTAGDIGKTKIPVTTNGKSYKMALLNIFRNRNQATIVMLSLFLGIMIFSLIITIVSSMDIDYRVNSEYNYDFSISSQSAYPDYGLNDDFIKNVKSLNGITESGITTIEFGELIYSEALDKYIDWLSNDNNMTREESIAKLLGCELKGIDSLKLREINKTLSVPIDIKEFESGKIALINIRNGSTDDVKMANCLSDIATFDIKYNDKGDYFHIANGGSISTETNDSFRLGGPEILVSNAFLHQYFPTSHVLSIDLNVKNGYDEQIYNAINDLAVSMDITMISRYAARKAMQDAKTIMMVLGGGVSFILALIGIFNFVNVMSVSIMTRKREFAILESVGMSKKQMRSMLRNEGLGYAIITILCSLTIGNLIIYVLFTLLKNVEKYAQFTYPFIPIIMMYVTISLICFITPKVVYRSISKMSIIDRLRETE</sequence>
<reference evidence="9 10" key="1">
    <citation type="submission" date="2020-08" db="EMBL/GenBank/DDBJ databases">
        <title>Draft genome sequencing of an Anaerocolumna strain isolated from anoxic soil subjected to BSD treatment.</title>
        <authorList>
            <person name="Uek A."/>
            <person name="Tonouchi A."/>
        </authorList>
    </citation>
    <scope>NUCLEOTIDE SEQUENCE [LARGE SCALE GENOMIC DNA]</scope>
    <source>
        <strain evidence="9 10">CTTW</strain>
    </source>
</reference>
<gene>
    <name evidence="9" type="ORF">bsdcttw_16600</name>
</gene>
<evidence type="ECO:0000256" key="7">
    <source>
        <dbReference type="SAM" id="Phobius"/>
    </source>
</evidence>
<keyword evidence="4 7" id="KW-1133">Transmembrane helix</keyword>
<dbReference type="Pfam" id="PF02687">
    <property type="entry name" value="FtsX"/>
    <property type="match status" value="2"/>
</dbReference>
<dbReference type="GO" id="GO:0022857">
    <property type="term" value="F:transmembrane transporter activity"/>
    <property type="evidence" value="ECO:0007669"/>
    <property type="project" value="TreeGrafter"/>
</dbReference>
<dbReference type="EMBL" id="AP023368">
    <property type="protein sequence ID" value="BCJ98619.1"/>
    <property type="molecule type" value="Genomic_DNA"/>
</dbReference>
<protein>
    <submittedName>
        <fullName evidence="9">Efflux ABC transporter permease</fullName>
    </submittedName>
</protein>
<feature type="transmembrane region" description="Helical" evidence="7">
    <location>
        <begin position="25"/>
        <end position="49"/>
    </location>
</feature>
<evidence type="ECO:0000313" key="10">
    <source>
        <dbReference type="Proteomes" id="UP000515703"/>
    </source>
</evidence>
<feature type="transmembrane region" description="Helical" evidence="7">
    <location>
        <begin position="315"/>
        <end position="338"/>
    </location>
</feature>
<organism evidence="9 10">
    <name type="scientific">Anaerocolumna chitinilytica</name>
    <dbReference type="NCBI Taxonomy" id="1727145"/>
    <lineage>
        <taxon>Bacteria</taxon>
        <taxon>Bacillati</taxon>
        <taxon>Bacillota</taxon>
        <taxon>Clostridia</taxon>
        <taxon>Lachnospirales</taxon>
        <taxon>Lachnospiraceae</taxon>
        <taxon>Anaerocolumna</taxon>
    </lineage>
</organism>
<feature type="transmembrane region" description="Helical" evidence="7">
    <location>
        <begin position="743"/>
        <end position="766"/>
    </location>
</feature>
<feature type="transmembrane region" description="Helical" evidence="7">
    <location>
        <begin position="358"/>
        <end position="377"/>
    </location>
</feature>
<keyword evidence="3 7" id="KW-0812">Transmembrane</keyword>
<dbReference type="InterPro" id="IPR050250">
    <property type="entry name" value="Macrolide_Exporter_MacB"/>
</dbReference>
<dbReference type="GO" id="GO:0005886">
    <property type="term" value="C:plasma membrane"/>
    <property type="evidence" value="ECO:0007669"/>
    <property type="project" value="UniProtKB-SubCell"/>
</dbReference>